<feature type="transmembrane region" description="Helical" evidence="12">
    <location>
        <begin position="20"/>
        <end position="45"/>
    </location>
</feature>
<evidence type="ECO:0000256" key="3">
    <source>
        <dbReference type="ARBA" id="ARBA00022670"/>
    </source>
</evidence>
<keyword evidence="8 12" id="KW-1133">Transmembrane helix</keyword>
<dbReference type="GO" id="GO:0008237">
    <property type="term" value="F:metallopeptidase activity"/>
    <property type="evidence" value="ECO:0007669"/>
    <property type="project" value="UniProtKB-KW"/>
</dbReference>
<keyword evidence="5" id="KW-0479">Metal-binding</keyword>
<dbReference type="RefSeq" id="WP_346758238.1">
    <property type="nucleotide sequence ID" value="NZ_JAUJEB010000001.1"/>
</dbReference>
<dbReference type="Proteomes" id="UP001172083">
    <property type="component" value="Unassembled WGS sequence"/>
</dbReference>
<feature type="coiled-coil region" evidence="11">
    <location>
        <begin position="503"/>
        <end position="530"/>
    </location>
</feature>
<dbReference type="PANTHER" id="PTHR43221">
    <property type="entry name" value="PROTEASE HTPX"/>
    <property type="match status" value="1"/>
</dbReference>
<keyword evidence="11" id="KW-0175">Coiled coil</keyword>
<evidence type="ECO:0000256" key="10">
    <source>
        <dbReference type="ARBA" id="ARBA00023136"/>
    </source>
</evidence>
<dbReference type="Pfam" id="PF01435">
    <property type="entry name" value="Peptidase_M48"/>
    <property type="match status" value="1"/>
</dbReference>
<keyword evidence="15" id="KW-1185">Reference proteome</keyword>
<protein>
    <submittedName>
        <fullName evidence="14">M48 family metalloprotease</fullName>
        <ecNumber evidence="14">3.4.24.-</ecNumber>
    </submittedName>
</protein>
<gene>
    <name evidence="14" type="ORF">QQ020_12720</name>
</gene>
<proteinExistence type="predicted"/>
<feature type="coiled-coil region" evidence="11">
    <location>
        <begin position="585"/>
        <end position="612"/>
    </location>
</feature>
<dbReference type="InterPro" id="IPR001915">
    <property type="entry name" value="Peptidase_M48"/>
</dbReference>
<evidence type="ECO:0000256" key="2">
    <source>
        <dbReference type="ARBA" id="ARBA00022475"/>
    </source>
</evidence>
<feature type="domain" description="Peptidase M48" evidence="13">
    <location>
        <begin position="99"/>
        <end position="365"/>
    </location>
</feature>
<keyword evidence="10 12" id="KW-0472">Membrane</keyword>
<sequence>MIKDIKLSTEFKAQTTRAVVSIAFFALTYLLIFIMAIALTALCVFGGIMIIKTIPRFITIVLGIGLASLGFLILIFLLKFIFKSHKTDRSHLYEITKANEPELFELIHEIVSEVGTSFPKKVYLSMDVNAAVFYDSNFWSMVLPVKKNLQIGLGLVNTVTKEELKAILAHEFGHFSQKTMKVGSYVYNVNQVIFNMLYDNEGYDKLVQSWANISNHIAIFVVGAVKIIEGLQWVLKKMYEVVNKSYMGLSREMEFHADEIAANVTGYEPLKNSLLRMQLADYAFNAVLTFYEGKITDNLKSENIYKEQTFILNFLANDSNIPISNGFPEVTLEELNKFNKSKLVIKDQWASHPGTEERIEMLEKTNIKSKQAAYAAANTIFKNIEKTQEELTVSVFKEVQYEKEAASMPFEDFQIAYEKEFLNNTFAKIYNGYYDDKNPLHFEPHKTDANARNVAFEELYSNQKVNLVYTQIALLNDIETLKHIADKTIPVKTFDYDGKKYKRKASRELISKLNLELDQLNEQIQKNDIEIFNFFKTREQLLPETSRLESLYKQFFDFDKEFDGKYQIYTKMSNDLQFVNFTTPFDQIRANFRNLESLESELKKEIKALLADTQNKTEITKDIADNFKLYLSKPLRYFGNEIYFDENLGVLFTALANYAFLLSRAYFLRKKELLDYQEGLIAKPLTTKEV</sequence>
<keyword evidence="3" id="KW-0645">Protease</keyword>
<evidence type="ECO:0000256" key="8">
    <source>
        <dbReference type="ARBA" id="ARBA00022989"/>
    </source>
</evidence>
<dbReference type="CDD" id="cd07328">
    <property type="entry name" value="M48_Ste24p_like"/>
    <property type="match status" value="1"/>
</dbReference>
<comment type="caution">
    <text evidence="14">The sequence shown here is derived from an EMBL/GenBank/DDBJ whole genome shotgun (WGS) entry which is preliminary data.</text>
</comment>
<keyword evidence="6 14" id="KW-0378">Hydrolase</keyword>
<evidence type="ECO:0000256" key="6">
    <source>
        <dbReference type="ARBA" id="ARBA00022801"/>
    </source>
</evidence>
<keyword evidence="7" id="KW-0862">Zinc</keyword>
<evidence type="ECO:0000256" key="12">
    <source>
        <dbReference type="SAM" id="Phobius"/>
    </source>
</evidence>
<evidence type="ECO:0000313" key="15">
    <source>
        <dbReference type="Proteomes" id="UP001172083"/>
    </source>
</evidence>
<evidence type="ECO:0000259" key="13">
    <source>
        <dbReference type="Pfam" id="PF01435"/>
    </source>
</evidence>
<evidence type="ECO:0000256" key="11">
    <source>
        <dbReference type="SAM" id="Coils"/>
    </source>
</evidence>
<reference evidence="14" key="1">
    <citation type="submission" date="2023-06" db="EMBL/GenBank/DDBJ databases">
        <title>Genomic of Agaribacillus aureum.</title>
        <authorList>
            <person name="Wang G."/>
        </authorList>
    </citation>
    <scope>NUCLEOTIDE SEQUENCE</scope>
    <source>
        <strain evidence="14">BMA12</strain>
    </source>
</reference>
<dbReference type="InterPro" id="IPR050083">
    <property type="entry name" value="HtpX_protease"/>
</dbReference>
<dbReference type="PANTHER" id="PTHR43221:SF2">
    <property type="entry name" value="PROTEASE HTPX HOMOLOG"/>
    <property type="match status" value="1"/>
</dbReference>
<evidence type="ECO:0000313" key="14">
    <source>
        <dbReference type="EMBL" id="MDN5212921.1"/>
    </source>
</evidence>
<keyword evidence="2" id="KW-1003">Cell membrane</keyword>
<comment type="cofactor">
    <cofactor evidence="1">
        <name>Zn(2+)</name>
        <dbReference type="ChEBI" id="CHEBI:29105"/>
    </cofactor>
</comment>
<dbReference type="Gene3D" id="3.30.2010.10">
    <property type="entry name" value="Metalloproteases ('zincins'), catalytic domain"/>
    <property type="match status" value="1"/>
</dbReference>
<evidence type="ECO:0000256" key="4">
    <source>
        <dbReference type="ARBA" id="ARBA00022692"/>
    </source>
</evidence>
<accession>A0ABT8L7A1</accession>
<evidence type="ECO:0000256" key="5">
    <source>
        <dbReference type="ARBA" id="ARBA00022723"/>
    </source>
</evidence>
<dbReference type="EC" id="3.4.24.-" evidence="14"/>
<keyword evidence="9 14" id="KW-0482">Metalloprotease</keyword>
<keyword evidence="4 12" id="KW-0812">Transmembrane</keyword>
<organism evidence="14 15">
    <name type="scientific">Agaribacillus aureus</name>
    <dbReference type="NCBI Taxonomy" id="3051825"/>
    <lineage>
        <taxon>Bacteria</taxon>
        <taxon>Pseudomonadati</taxon>
        <taxon>Bacteroidota</taxon>
        <taxon>Cytophagia</taxon>
        <taxon>Cytophagales</taxon>
        <taxon>Splendidivirgaceae</taxon>
        <taxon>Agaribacillus</taxon>
    </lineage>
</organism>
<feature type="transmembrane region" description="Helical" evidence="12">
    <location>
        <begin position="57"/>
        <end position="82"/>
    </location>
</feature>
<evidence type="ECO:0000256" key="1">
    <source>
        <dbReference type="ARBA" id="ARBA00001947"/>
    </source>
</evidence>
<dbReference type="EMBL" id="JAUJEB010000001">
    <property type="protein sequence ID" value="MDN5212921.1"/>
    <property type="molecule type" value="Genomic_DNA"/>
</dbReference>
<evidence type="ECO:0000256" key="7">
    <source>
        <dbReference type="ARBA" id="ARBA00022833"/>
    </source>
</evidence>
<evidence type="ECO:0000256" key="9">
    <source>
        <dbReference type="ARBA" id="ARBA00023049"/>
    </source>
</evidence>
<name>A0ABT8L7A1_9BACT</name>